<comment type="caution">
    <text evidence="1">The sequence shown here is derived from an EMBL/GenBank/DDBJ whole genome shotgun (WGS) entry which is preliminary data.</text>
</comment>
<dbReference type="OrthoDB" id="417506at2759"/>
<dbReference type="EMBL" id="JAAALK010000289">
    <property type="protein sequence ID" value="KAG8048397.1"/>
    <property type="molecule type" value="Genomic_DNA"/>
</dbReference>
<protein>
    <submittedName>
        <fullName evidence="1">Uncharacterized protein</fullName>
    </submittedName>
</protein>
<name>A0A8J5RKA1_ZIZPA</name>
<keyword evidence="2" id="KW-1185">Reference proteome</keyword>
<proteinExistence type="predicted"/>
<dbReference type="Proteomes" id="UP000729402">
    <property type="component" value="Unassembled WGS sequence"/>
</dbReference>
<accession>A0A8J5RKA1</accession>
<evidence type="ECO:0000313" key="1">
    <source>
        <dbReference type="EMBL" id="KAG8048397.1"/>
    </source>
</evidence>
<reference evidence="1" key="1">
    <citation type="journal article" date="2021" name="bioRxiv">
        <title>Whole Genome Assembly and Annotation of Northern Wild Rice, Zizania palustris L., Supports a Whole Genome Duplication in the Zizania Genus.</title>
        <authorList>
            <person name="Haas M."/>
            <person name="Kono T."/>
            <person name="Macchietto M."/>
            <person name="Millas R."/>
            <person name="McGilp L."/>
            <person name="Shao M."/>
            <person name="Duquette J."/>
            <person name="Hirsch C.N."/>
            <person name="Kimball J."/>
        </authorList>
    </citation>
    <scope>NUCLEOTIDE SEQUENCE</scope>
    <source>
        <tissue evidence="1">Fresh leaf tissue</tissue>
    </source>
</reference>
<organism evidence="1 2">
    <name type="scientific">Zizania palustris</name>
    <name type="common">Northern wild rice</name>
    <dbReference type="NCBI Taxonomy" id="103762"/>
    <lineage>
        <taxon>Eukaryota</taxon>
        <taxon>Viridiplantae</taxon>
        <taxon>Streptophyta</taxon>
        <taxon>Embryophyta</taxon>
        <taxon>Tracheophyta</taxon>
        <taxon>Spermatophyta</taxon>
        <taxon>Magnoliopsida</taxon>
        <taxon>Liliopsida</taxon>
        <taxon>Poales</taxon>
        <taxon>Poaceae</taxon>
        <taxon>BOP clade</taxon>
        <taxon>Oryzoideae</taxon>
        <taxon>Oryzeae</taxon>
        <taxon>Zizaniinae</taxon>
        <taxon>Zizania</taxon>
    </lineage>
</organism>
<sequence>MRMAGFPGVAPPTDADGPALNAASTVAAETEVASATLCGVGTRTRWRLGLCSKINTPVVEYFPAHALVSLRIINLKLDILCYSSVDFPVAAVVSELVIPGLADQLSIMKNAIVSELTSEQPQAGRLFGDLCLAPPMQDALLS</sequence>
<gene>
    <name evidence="1" type="ORF">GUJ93_ZPchr0009g878</name>
</gene>
<dbReference type="AlphaFoldDB" id="A0A8J5RKA1"/>
<reference evidence="1" key="2">
    <citation type="submission" date="2021-02" db="EMBL/GenBank/DDBJ databases">
        <authorList>
            <person name="Kimball J.A."/>
            <person name="Haas M.W."/>
            <person name="Macchietto M."/>
            <person name="Kono T."/>
            <person name="Duquette J."/>
            <person name="Shao M."/>
        </authorList>
    </citation>
    <scope>NUCLEOTIDE SEQUENCE</scope>
    <source>
        <tissue evidence="1">Fresh leaf tissue</tissue>
    </source>
</reference>
<evidence type="ECO:0000313" key="2">
    <source>
        <dbReference type="Proteomes" id="UP000729402"/>
    </source>
</evidence>